<name>A0A409VDS2_9AGAR</name>
<dbReference type="GO" id="GO:0003735">
    <property type="term" value="F:structural constituent of ribosome"/>
    <property type="evidence" value="ECO:0007669"/>
    <property type="project" value="TreeGrafter"/>
</dbReference>
<dbReference type="Proteomes" id="UP000284706">
    <property type="component" value="Unassembled WGS sequence"/>
</dbReference>
<dbReference type="InParanoid" id="A0A409VDS2"/>
<dbReference type="InterPro" id="IPR021036">
    <property type="entry name" value="Ribosomal_mS45"/>
</dbReference>
<protein>
    <submittedName>
        <fullName evidence="2">Uncharacterized protein</fullName>
    </submittedName>
</protein>
<gene>
    <name evidence="2" type="ORF">CVT26_002168</name>
</gene>
<dbReference type="PANTHER" id="PTHR28158">
    <property type="entry name" value="37S RIBOSOMAL PROTEIN S35, MITOCHONDRIAL"/>
    <property type="match status" value="1"/>
</dbReference>
<dbReference type="STRING" id="231916.A0A409VDS2"/>
<keyword evidence="3" id="KW-1185">Reference proteome</keyword>
<evidence type="ECO:0000313" key="3">
    <source>
        <dbReference type="Proteomes" id="UP000284706"/>
    </source>
</evidence>
<feature type="region of interest" description="Disordered" evidence="1">
    <location>
        <begin position="214"/>
        <end position="235"/>
    </location>
</feature>
<evidence type="ECO:0000256" key="1">
    <source>
        <dbReference type="SAM" id="MobiDB-lite"/>
    </source>
</evidence>
<proteinExistence type="predicted"/>
<dbReference type="OrthoDB" id="10052321at2759"/>
<dbReference type="GO" id="GO:0005763">
    <property type="term" value="C:mitochondrial small ribosomal subunit"/>
    <property type="evidence" value="ECO:0007669"/>
    <property type="project" value="TreeGrafter"/>
</dbReference>
<dbReference type="PANTHER" id="PTHR28158:SF1">
    <property type="entry name" value="SMALL RIBOSOMAL SUBUNIT PROTEIN MS45"/>
    <property type="match status" value="1"/>
</dbReference>
<accession>A0A409VDS2</accession>
<dbReference type="EMBL" id="NHYE01005668">
    <property type="protein sequence ID" value="PPQ64285.1"/>
    <property type="molecule type" value="Genomic_DNA"/>
</dbReference>
<dbReference type="GO" id="GO:0032543">
    <property type="term" value="P:mitochondrial translation"/>
    <property type="evidence" value="ECO:0007669"/>
    <property type="project" value="TreeGrafter"/>
</dbReference>
<dbReference type="Pfam" id="PF12298">
    <property type="entry name" value="Bot1p"/>
    <property type="match status" value="1"/>
</dbReference>
<organism evidence="2 3">
    <name type="scientific">Gymnopilus dilepis</name>
    <dbReference type="NCBI Taxonomy" id="231916"/>
    <lineage>
        <taxon>Eukaryota</taxon>
        <taxon>Fungi</taxon>
        <taxon>Dikarya</taxon>
        <taxon>Basidiomycota</taxon>
        <taxon>Agaricomycotina</taxon>
        <taxon>Agaricomycetes</taxon>
        <taxon>Agaricomycetidae</taxon>
        <taxon>Agaricales</taxon>
        <taxon>Agaricineae</taxon>
        <taxon>Hymenogastraceae</taxon>
        <taxon>Gymnopilus</taxon>
    </lineage>
</organism>
<evidence type="ECO:0000313" key="2">
    <source>
        <dbReference type="EMBL" id="PPQ64285.1"/>
    </source>
</evidence>
<comment type="caution">
    <text evidence="2">The sequence shown here is derived from an EMBL/GenBank/DDBJ whole genome shotgun (WGS) entry which is preliminary data.</text>
</comment>
<dbReference type="AlphaFoldDB" id="A0A409VDS2"/>
<reference evidence="2 3" key="1">
    <citation type="journal article" date="2018" name="Evol. Lett.">
        <title>Horizontal gene cluster transfer increased hallucinogenic mushroom diversity.</title>
        <authorList>
            <person name="Reynolds H.T."/>
            <person name="Vijayakumar V."/>
            <person name="Gluck-Thaler E."/>
            <person name="Korotkin H.B."/>
            <person name="Matheny P.B."/>
            <person name="Slot J.C."/>
        </authorList>
    </citation>
    <scope>NUCLEOTIDE SEQUENCE [LARGE SCALE GENOMIC DNA]</scope>
    <source>
        <strain evidence="2 3">SRW20</strain>
    </source>
</reference>
<sequence>MNPSFKPPPPISDYQKDVIFVKFLADPLVNNPRKLAQRYNVSLKRMDAILRLKGMERHWTKGKPLQTGFQAGMDRLLGAYTHPAIADMSRGNVVASQLEERSDVTEADLLEQIERRDAARYRYERLYWESTPEDGREPLLPNVLEAAKQRARRRAAAEKARADSLLSTRRPKSPWITRPARPSFVAWRKGRVATRFVDVGAEFLDVDALLKRRAAAKSKHRRQKKAKKSKQAAES</sequence>